<evidence type="ECO:0000313" key="9">
    <source>
        <dbReference type="Proteomes" id="UP000305792"/>
    </source>
</evidence>
<gene>
    <name evidence="6 8" type="primary">pyrE</name>
    <name evidence="8" type="ORF">E9998_02280</name>
</gene>
<evidence type="ECO:0000256" key="3">
    <source>
        <dbReference type="ARBA" id="ARBA00022676"/>
    </source>
</evidence>
<dbReference type="Pfam" id="PF00156">
    <property type="entry name" value="Pribosyltran"/>
    <property type="match status" value="1"/>
</dbReference>
<dbReference type="GO" id="GO:0000287">
    <property type="term" value="F:magnesium ion binding"/>
    <property type="evidence" value="ECO:0007669"/>
    <property type="project" value="UniProtKB-UniRule"/>
</dbReference>
<evidence type="ECO:0000256" key="6">
    <source>
        <dbReference type="HAMAP-Rule" id="MF_01208"/>
    </source>
</evidence>
<feature type="binding site" description="in other chain" evidence="6">
    <location>
        <position position="26"/>
    </location>
    <ligand>
        <name>5-phospho-alpha-D-ribose 1-diphosphate</name>
        <dbReference type="ChEBI" id="CHEBI:58017"/>
        <note>ligand shared between dimeric partners</note>
    </ligand>
</feature>
<dbReference type="EC" id="2.4.2.10" evidence="2 6"/>
<name>A0A4S8PN18_9ACTN</name>
<feature type="binding site" description="in other chain" evidence="6">
    <location>
        <position position="93"/>
    </location>
    <ligand>
        <name>5-phospho-alpha-D-ribose 1-diphosphate</name>
        <dbReference type="ChEBI" id="CHEBI:58017"/>
        <note>ligand shared between dimeric partners</note>
    </ligand>
</feature>
<dbReference type="GO" id="GO:0004588">
    <property type="term" value="F:orotate phosphoribosyltransferase activity"/>
    <property type="evidence" value="ECO:0007669"/>
    <property type="project" value="UniProtKB-UniRule"/>
</dbReference>
<comment type="function">
    <text evidence="6">Catalyzes the transfer of a ribosyl phosphate group from 5-phosphoribose 1-diphosphate to orotate, leading to the formation of orotidine monophosphate (OMP).</text>
</comment>
<evidence type="ECO:0000259" key="7">
    <source>
        <dbReference type="Pfam" id="PF00156"/>
    </source>
</evidence>
<evidence type="ECO:0000256" key="5">
    <source>
        <dbReference type="ARBA" id="ARBA00022975"/>
    </source>
</evidence>
<dbReference type="GO" id="GO:0044205">
    <property type="term" value="P:'de novo' UMP biosynthetic process"/>
    <property type="evidence" value="ECO:0007669"/>
    <property type="project" value="UniProtKB-UniRule"/>
</dbReference>
<evidence type="ECO:0000313" key="8">
    <source>
        <dbReference type="EMBL" id="THV31225.1"/>
    </source>
</evidence>
<accession>A0A4S8PN18</accession>
<dbReference type="AlphaFoldDB" id="A0A4S8PN18"/>
<dbReference type="OrthoDB" id="9779060at2"/>
<dbReference type="Proteomes" id="UP000305792">
    <property type="component" value="Unassembled WGS sequence"/>
</dbReference>
<dbReference type="CDD" id="cd06223">
    <property type="entry name" value="PRTases_typeI"/>
    <property type="match status" value="1"/>
</dbReference>
<sequence>MSTSNAADLARDIFNRSHLTGEFTLRSGVVANEYFDKYLFESDPVLLRRIAEALAPLVPAHGVDALAGLELGGIPIVTALSQVTGLPALFVRKEAKAYGTCRLAEGGDVEGRRLFIVEDVITSGGAVLDAVAALRERGGTVEQGLCVIDRESGGLENLAGIGVAIRPLFTMTELKAAGAK</sequence>
<comment type="similarity">
    <text evidence="6">Belongs to the purine/pyrimidine phosphoribosyltransferase family. PyrE subfamily.</text>
</comment>
<keyword evidence="4 6" id="KW-0808">Transferase</keyword>
<dbReference type="InterPro" id="IPR000836">
    <property type="entry name" value="PRTase_dom"/>
</dbReference>
<feature type="binding site" evidence="6">
    <location>
        <position position="96"/>
    </location>
    <ligand>
        <name>5-phospho-alpha-D-ribose 1-diphosphate</name>
        <dbReference type="ChEBI" id="CHEBI:58017"/>
        <note>ligand shared between dimeric partners</note>
    </ligand>
</feature>
<reference evidence="8 9" key="1">
    <citation type="journal article" date="2018" name="Int. J. Syst. Evol. Microbiol.">
        <title>Glycomyces paridis sp. nov., isolated from the medicinal plant Paris polyphylla.</title>
        <authorList>
            <person name="Fang X.M."/>
            <person name="Bai J.L."/>
            <person name="Su J."/>
            <person name="Zhao L.L."/>
            <person name="Liu H.Y."/>
            <person name="Ma B.P."/>
            <person name="Zhang Y.Q."/>
            <person name="Yu L.Y."/>
        </authorList>
    </citation>
    <scope>NUCLEOTIDE SEQUENCE [LARGE SCALE GENOMIC DNA]</scope>
    <source>
        <strain evidence="8 9">CPCC 204357</strain>
    </source>
</reference>
<comment type="caution">
    <text evidence="8">The sequence shown here is derived from an EMBL/GenBank/DDBJ whole genome shotgun (WGS) entry which is preliminary data.</text>
</comment>
<evidence type="ECO:0000256" key="4">
    <source>
        <dbReference type="ARBA" id="ARBA00022679"/>
    </source>
</evidence>
<dbReference type="UniPathway" id="UPA00070">
    <property type="reaction ID" value="UER00119"/>
</dbReference>
<protein>
    <recommendedName>
        <fullName evidence="2 6">Orotate phosphoribosyltransferase</fullName>
        <shortName evidence="6">OPRT</shortName>
        <shortName evidence="6">OPRTase</shortName>
        <ecNumber evidence="2 6">2.4.2.10</ecNumber>
    </recommendedName>
</protein>
<dbReference type="SUPFAM" id="SSF53271">
    <property type="entry name" value="PRTase-like"/>
    <property type="match status" value="1"/>
</dbReference>
<keyword evidence="5 6" id="KW-0665">Pyrimidine biosynthesis</keyword>
<dbReference type="RefSeq" id="WP_136528098.1">
    <property type="nucleotide sequence ID" value="NZ_STGX01000002.1"/>
</dbReference>
<dbReference type="GO" id="GO:0019856">
    <property type="term" value="P:pyrimidine nucleobase biosynthetic process"/>
    <property type="evidence" value="ECO:0007669"/>
    <property type="project" value="TreeGrafter"/>
</dbReference>
<dbReference type="PANTHER" id="PTHR19278:SF9">
    <property type="entry name" value="URIDINE 5'-MONOPHOSPHATE SYNTHASE"/>
    <property type="match status" value="1"/>
</dbReference>
<feature type="binding site" evidence="6">
    <location>
        <position position="92"/>
    </location>
    <ligand>
        <name>5-phospho-alpha-D-ribose 1-diphosphate</name>
        <dbReference type="ChEBI" id="CHEBI:58017"/>
        <note>ligand shared between dimeric partners</note>
    </ligand>
</feature>
<keyword evidence="3 6" id="KW-0328">Glycosyltransferase</keyword>
<dbReference type="HAMAP" id="MF_01208">
    <property type="entry name" value="PyrE"/>
    <property type="match status" value="1"/>
</dbReference>
<feature type="binding site" description="in other chain" evidence="6">
    <location>
        <begin position="118"/>
        <end position="126"/>
    </location>
    <ligand>
        <name>5-phospho-alpha-D-ribose 1-diphosphate</name>
        <dbReference type="ChEBI" id="CHEBI:58017"/>
        <note>ligand shared between dimeric partners</note>
    </ligand>
</feature>
<dbReference type="InterPro" id="IPR023031">
    <property type="entry name" value="OPRT"/>
</dbReference>
<dbReference type="EMBL" id="STGX01000002">
    <property type="protein sequence ID" value="THV31225.1"/>
    <property type="molecule type" value="Genomic_DNA"/>
</dbReference>
<feature type="domain" description="Phosphoribosyltransferase" evidence="7">
    <location>
        <begin position="52"/>
        <end position="154"/>
    </location>
</feature>
<proteinExistence type="inferred from homology"/>
<dbReference type="InterPro" id="IPR004467">
    <property type="entry name" value="Or_phspho_trans_dom"/>
</dbReference>
<comment type="pathway">
    <text evidence="1 6">Pyrimidine metabolism; UMP biosynthesis via de novo pathway; UMP from orotate: step 1/2.</text>
</comment>
<comment type="cofactor">
    <cofactor evidence="6">
        <name>Mg(2+)</name>
        <dbReference type="ChEBI" id="CHEBI:18420"/>
    </cofactor>
</comment>
<dbReference type="Gene3D" id="3.40.50.2020">
    <property type="match status" value="1"/>
</dbReference>
<evidence type="ECO:0000256" key="2">
    <source>
        <dbReference type="ARBA" id="ARBA00011971"/>
    </source>
</evidence>
<dbReference type="InterPro" id="IPR029057">
    <property type="entry name" value="PRTase-like"/>
</dbReference>
<dbReference type="NCBIfam" id="TIGR00336">
    <property type="entry name" value="pyrE"/>
    <property type="match status" value="1"/>
</dbReference>
<feature type="binding site" evidence="6">
    <location>
        <position position="150"/>
    </location>
    <ligand>
        <name>orotate</name>
        <dbReference type="ChEBI" id="CHEBI:30839"/>
    </ligand>
</feature>
<keyword evidence="9" id="KW-1185">Reference proteome</keyword>
<dbReference type="PANTHER" id="PTHR19278">
    <property type="entry name" value="OROTATE PHOSPHORIBOSYLTRANSFERASE"/>
    <property type="match status" value="1"/>
</dbReference>
<feature type="binding site" evidence="6">
    <location>
        <position position="122"/>
    </location>
    <ligand>
        <name>orotate</name>
        <dbReference type="ChEBI" id="CHEBI:30839"/>
    </ligand>
</feature>
<keyword evidence="6" id="KW-0460">Magnesium</keyword>
<comment type="catalytic activity">
    <reaction evidence="6">
        <text>orotidine 5'-phosphate + diphosphate = orotate + 5-phospho-alpha-D-ribose 1-diphosphate</text>
        <dbReference type="Rhea" id="RHEA:10380"/>
        <dbReference type="ChEBI" id="CHEBI:30839"/>
        <dbReference type="ChEBI" id="CHEBI:33019"/>
        <dbReference type="ChEBI" id="CHEBI:57538"/>
        <dbReference type="ChEBI" id="CHEBI:58017"/>
        <dbReference type="EC" id="2.4.2.10"/>
    </reaction>
</comment>
<comment type="subunit">
    <text evidence="6">Homodimer.</text>
</comment>
<comment type="caution">
    <text evidence="6">Lacks conserved residue(s) required for the propagation of feature annotation.</text>
</comment>
<evidence type="ECO:0000256" key="1">
    <source>
        <dbReference type="ARBA" id="ARBA00004889"/>
    </source>
</evidence>
<organism evidence="8 9">
    <name type="scientific">Glycomyces paridis</name>
    <dbReference type="NCBI Taxonomy" id="2126555"/>
    <lineage>
        <taxon>Bacteria</taxon>
        <taxon>Bacillati</taxon>
        <taxon>Actinomycetota</taxon>
        <taxon>Actinomycetes</taxon>
        <taxon>Glycomycetales</taxon>
        <taxon>Glycomycetaceae</taxon>
        <taxon>Glycomyces</taxon>
    </lineage>
</organism>